<reference evidence="1 2" key="1">
    <citation type="submission" date="2019-07" db="EMBL/GenBank/DDBJ databases">
        <title>Genomics analysis of Aphanomyces spp. identifies a new class of oomycete effector associated with host adaptation.</title>
        <authorList>
            <person name="Gaulin E."/>
        </authorList>
    </citation>
    <scope>NUCLEOTIDE SEQUENCE [LARGE SCALE GENOMIC DNA]</scope>
    <source>
        <strain evidence="1 2">ATCC 201684</strain>
    </source>
</reference>
<comment type="caution">
    <text evidence="1">The sequence shown here is derived from an EMBL/GenBank/DDBJ whole genome shotgun (WGS) entry which is preliminary data.</text>
</comment>
<evidence type="ECO:0000313" key="1">
    <source>
        <dbReference type="EMBL" id="KAF0725037.1"/>
    </source>
</evidence>
<protein>
    <submittedName>
        <fullName evidence="1">Uncharacterized protein</fullName>
    </submittedName>
</protein>
<sequence>MDQMGCTGCNRYIHLKSIFQRNNKDKKKNIRCFPHCCPARGGHKNTGFCGSSVFVTTDIPCDAAICRYESDTIDESRAIALGDVYDRSFIDSAGDYPAQRMVTEDGVIRFVVNPDVNKKGWSYPYDTRIEKNRKHRLSVYFMRHTHGNQTTCVSSVHSAWFTMRSTRMPKRMAELRAIETKHGASPVLWKSHLRRRLPISPSGRAATDKWAVFNPTWHIR</sequence>
<dbReference type="Proteomes" id="UP000481153">
    <property type="component" value="Unassembled WGS sequence"/>
</dbReference>
<evidence type="ECO:0000313" key="2">
    <source>
        <dbReference type="Proteomes" id="UP000481153"/>
    </source>
</evidence>
<accession>A0A6G0WCN3</accession>
<dbReference type="EMBL" id="VJMJ01000253">
    <property type="protein sequence ID" value="KAF0725037.1"/>
    <property type="molecule type" value="Genomic_DNA"/>
</dbReference>
<organism evidence="1 2">
    <name type="scientific">Aphanomyces euteiches</name>
    <dbReference type="NCBI Taxonomy" id="100861"/>
    <lineage>
        <taxon>Eukaryota</taxon>
        <taxon>Sar</taxon>
        <taxon>Stramenopiles</taxon>
        <taxon>Oomycota</taxon>
        <taxon>Saprolegniomycetes</taxon>
        <taxon>Saprolegniales</taxon>
        <taxon>Verrucalvaceae</taxon>
        <taxon>Aphanomyces</taxon>
    </lineage>
</organism>
<gene>
    <name evidence="1" type="ORF">Ae201684_016435</name>
</gene>
<name>A0A6G0WCN3_9STRA</name>
<keyword evidence="2" id="KW-1185">Reference proteome</keyword>
<proteinExistence type="predicted"/>
<dbReference type="AlphaFoldDB" id="A0A6G0WCN3"/>